<dbReference type="InterPro" id="IPR001623">
    <property type="entry name" value="DnaJ_domain"/>
</dbReference>
<dbReference type="PANTHER" id="PTHR45168:SF3">
    <property type="entry name" value="DNAJ HEAT SHOCK PROTEIN FAMILY (HSP40) MEMBER B2"/>
    <property type="match status" value="1"/>
</dbReference>
<dbReference type="Pfam" id="PF00226">
    <property type="entry name" value="DnaJ"/>
    <property type="match status" value="1"/>
</dbReference>
<dbReference type="InterPro" id="IPR036869">
    <property type="entry name" value="J_dom_sf"/>
</dbReference>
<gene>
    <name evidence="3" type="ORF">ACJMK2_023468</name>
</gene>
<protein>
    <recommendedName>
        <fullName evidence="2">J domain-containing protein</fullName>
    </recommendedName>
</protein>
<dbReference type="EMBL" id="JBJQND010000019">
    <property type="protein sequence ID" value="KAL3831761.1"/>
    <property type="molecule type" value="Genomic_DNA"/>
</dbReference>
<dbReference type="PRINTS" id="PR00625">
    <property type="entry name" value="JDOMAIN"/>
</dbReference>
<evidence type="ECO:0000313" key="3">
    <source>
        <dbReference type="EMBL" id="KAL3831755.1"/>
    </source>
</evidence>
<dbReference type="PROSITE" id="PS00636">
    <property type="entry name" value="DNAJ_1"/>
    <property type="match status" value="1"/>
</dbReference>
<accession>A0ABD3T4B5</accession>
<feature type="domain" description="J" evidence="2">
    <location>
        <begin position="3"/>
        <end position="69"/>
    </location>
</feature>
<keyword evidence="4" id="KW-1185">Reference proteome</keyword>
<comment type="caution">
    <text evidence="3">The sequence shown here is derived from an EMBL/GenBank/DDBJ whole genome shotgun (WGS) entry which is preliminary data.</text>
</comment>
<dbReference type="InterPro" id="IPR043183">
    <property type="entry name" value="DNJB2/6-like"/>
</dbReference>
<dbReference type="CDD" id="cd06257">
    <property type="entry name" value="DnaJ"/>
    <property type="match status" value="1"/>
</dbReference>
<evidence type="ECO:0000256" key="1">
    <source>
        <dbReference type="ARBA" id="ARBA00023186"/>
    </source>
</evidence>
<dbReference type="SMART" id="SM00271">
    <property type="entry name" value="DnaJ"/>
    <property type="match status" value="1"/>
</dbReference>
<reference evidence="3 4" key="1">
    <citation type="submission" date="2024-11" db="EMBL/GenBank/DDBJ databases">
        <title>Chromosome-level genome assembly of the freshwater bivalve Anodonta woodiana.</title>
        <authorList>
            <person name="Chen X."/>
        </authorList>
    </citation>
    <scope>NUCLEOTIDE SEQUENCE [LARGE SCALE GENOMIC DNA]</scope>
    <source>
        <strain evidence="3">MN2024</strain>
        <tissue evidence="3">Gills</tissue>
    </source>
</reference>
<dbReference type="Gene3D" id="1.10.287.110">
    <property type="entry name" value="DnaJ domain"/>
    <property type="match status" value="1"/>
</dbReference>
<dbReference type="SUPFAM" id="SSF46565">
    <property type="entry name" value="Chaperone J-domain"/>
    <property type="match status" value="1"/>
</dbReference>
<dbReference type="Proteomes" id="UP001634394">
    <property type="component" value="Unassembled WGS sequence"/>
</dbReference>
<dbReference type="EMBL" id="JBJQND010000019">
    <property type="protein sequence ID" value="KAL3831755.1"/>
    <property type="molecule type" value="Genomic_DNA"/>
</dbReference>
<dbReference type="PANTHER" id="PTHR45168">
    <property type="entry name" value="DNAJ HOMOLOG SUBFAMILY B MEMBER 2"/>
    <property type="match status" value="1"/>
</dbReference>
<dbReference type="GO" id="GO:0005737">
    <property type="term" value="C:cytoplasm"/>
    <property type="evidence" value="ECO:0007669"/>
    <property type="project" value="UniProtKB-ARBA"/>
</dbReference>
<name>A0ABD3T4B5_SINWO</name>
<keyword evidence="1" id="KW-0143">Chaperone</keyword>
<dbReference type="AlphaFoldDB" id="A0ABD3T4B5"/>
<organism evidence="3 4">
    <name type="scientific">Sinanodonta woodiana</name>
    <name type="common">Chinese pond mussel</name>
    <name type="synonym">Anodonta woodiana</name>
    <dbReference type="NCBI Taxonomy" id="1069815"/>
    <lineage>
        <taxon>Eukaryota</taxon>
        <taxon>Metazoa</taxon>
        <taxon>Spiralia</taxon>
        <taxon>Lophotrochozoa</taxon>
        <taxon>Mollusca</taxon>
        <taxon>Bivalvia</taxon>
        <taxon>Autobranchia</taxon>
        <taxon>Heteroconchia</taxon>
        <taxon>Palaeoheterodonta</taxon>
        <taxon>Unionida</taxon>
        <taxon>Unionoidea</taxon>
        <taxon>Unionidae</taxon>
        <taxon>Unioninae</taxon>
        <taxon>Sinanodonta</taxon>
    </lineage>
</organism>
<proteinExistence type="predicted"/>
<dbReference type="FunFam" id="1.10.287.110:FF:000021">
    <property type="entry name" value="DnaJ (Hsp40) homolog, subfamily B, member 2"/>
    <property type="match status" value="1"/>
</dbReference>
<dbReference type="PROSITE" id="PS50076">
    <property type="entry name" value="DNAJ_2"/>
    <property type="match status" value="1"/>
</dbReference>
<dbReference type="InterPro" id="IPR018253">
    <property type="entry name" value="DnaJ_domain_CS"/>
</dbReference>
<sequence>MLDYYTVLGVSKNATETEIKKAYRKLALKWHPDKNPDRKEEADRKFKEIAEAYEVLSDKGKREIYDKYGKEGLSAGGGGGGAQDYNFDWGGFGFHFRDPEEVFRDFFGGRDPFTEFFSDINNGFGNSRNSMFRDSFIGFPSPSFGFFSNFDMGGQGVTTFSSTSFGGPSSGGSFRSTSTSTKMVNGKKVVTKKVVENGVETVTIEEDGVMKSRLVNGEHQMLTNH</sequence>
<evidence type="ECO:0000259" key="2">
    <source>
        <dbReference type="PROSITE" id="PS50076"/>
    </source>
</evidence>
<evidence type="ECO:0000313" key="4">
    <source>
        <dbReference type="Proteomes" id="UP001634394"/>
    </source>
</evidence>